<dbReference type="Pfam" id="PF00356">
    <property type="entry name" value="LacI"/>
    <property type="match status" value="1"/>
</dbReference>
<gene>
    <name evidence="5" type="ORF">DFP98_12015</name>
</gene>
<keyword evidence="3" id="KW-0804">Transcription</keyword>
<keyword evidence="1" id="KW-0805">Transcription regulation</keyword>
<dbReference type="SMART" id="SM00354">
    <property type="entry name" value="HTH_LACI"/>
    <property type="match status" value="1"/>
</dbReference>
<proteinExistence type="predicted"/>
<evidence type="ECO:0000313" key="5">
    <source>
        <dbReference type="EMBL" id="RED65266.1"/>
    </source>
</evidence>
<dbReference type="RefSeq" id="WP_116062939.1">
    <property type="nucleotide sequence ID" value="NZ_QRDZ01000020.1"/>
</dbReference>
<dbReference type="InterPro" id="IPR000843">
    <property type="entry name" value="HTH_LacI"/>
</dbReference>
<protein>
    <submittedName>
        <fullName evidence="5">LacI family transcriptional regulator</fullName>
    </submittedName>
</protein>
<feature type="domain" description="HTH lacI-type" evidence="4">
    <location>
        <begin position="2"/>
        <end position="55"/>
    </location>
</feature>
<dbReference type="CDD" id="cd06267">
    <property type="entry name" value="PBP1_LacI_sugar_binding-like"/>
    <property type="match status" value="1"/>
</dbReference>
<dbReference type="SUPFAM" id="SSF47413">
    <property type="entry name" value="lambda repressor-like DNA-binding domains"/>
    <property type="match status" value="1"/>
</dbReference>
<evidence type="ECO:0000256" key="1">
    <source>
        <dbReference type="ARBA" id="ARBA00023015"/>
    </source>
</evidence>
<dbReference type="SUPFAM" id="SSF53822">
    <property type="entry name" value="Periplasmic binding protein-like I"/>
    <property type="match status" value="1"/>
</dbReference>
<reference evidence="5 6" key="1">
    <citation type="submission" date="2018-07" db="EMBL/GenBank/DDBJ databases">
        <title>Genomic Encyclopedia of Type Strains, Phase III (KMG-III): the genomes of soil and plant-associated and newly described type strains.</title>
        <authorList>
            <person name="Whitman W."/>
        </authorList>
    </citation>
    <scope>NUCLEOTIDE SEQUENCE [LARGE SCALE GENOMIC DNA]</scope>
    <source>
        <strain evidence="5 6">CECT 7287</strain>
    </source>
</reference>
<comment type="caution">
    <text evidence="5">The sequence shown here is derived from an EMBL/GenBank/DDBJ whole genome shotgun (WGS) entry which is preliminary data.</text>
</comment>
<dbReference type="CDD" id="cd01392">
    <property type="entry name" value="HTH_LacI"/>
    <property type="match status" value="1"/>
</dbReference>
<dbReference type="Gene3D" id="3.40.50.2300">
    <property type="match status" value="2"/>
</dbReference>
<dbReference type="InterPro" id="IPR046335">
    <property type="entry name" value="LacI/GalR-like_sensor"/>
</dbReference>
<evidence type="ECO:0000256" key="3">
    <source>
        <dbReference type="ARBA" id="ARBA00023163"/>
    </source>
</evidence>
<dbReference type="InterPro" id="IPR028082">
    <property type="entry name" value="Peripla_BP_I"/>
</dbReference>
<evidence type="ECO:0000313" key="6">
    <source>
        <dbReference type="Proteomes" id="UP000256977"/>
    </source>
</evidence>
<dbReference type="GO" id="GO:0000976">
    <property type="term" value="F:transcription cis-regulatory region binding"/>
    <property type="evidence" value="ECO:0007669"/>
    <property type="project" value="TreeGrafter"/>
</dbReference>
<evidence type="ECO:0000259" key="4">
    <source>
        <dbReference type="PROSITE" id="PS50932"/>
    </source>
</evidence>
<dbReference type="Proteomes" id="UP000256977">
    <property type="component" value="Unassembled WGS sequence"/>
</dbReference>
<dbReference type="InterPro" id="IPR010982">
    <property type="entry name" value="Lambda_DNA-bd_dom_sf"/>
</dbReference>
<dbReference type="PROSITE" id="PS50932">
    <property type="entry name" value="HTH_LACI_2"/>
    <property type="match status" value="1"/>
</dbReference>
<dbReference type="PANTHER" id="PTHR30146">
    <property type="entry name" value="LACI-RELATED TRANSCRIPTIONAL REPRESSOR"/>
    <property type="match status" value="1"/>
</dbReference>
<evidence type="ECO:0000256" key="2">
    <source>
        <dbReference type="ARBA" id="ARBA00023125"/>
    </source>
</evidence>
<keyword evidence="2" id="KW-0238">DNA-binding</keyword>
<dbReference type="PANTHER" id="PTHR30146:SF109">
    <property type="entry name" value="HTH-TYPE TRANSCRIPTIONAL REGULATOR GALS"/>
    <property type="match status" value="1"/>
</dbReference>
<dbReference type="OrthoDB" id="2831239at2"/>
<accession>A0A3D9IVW1</accession>
<dbReference type="GO" id="GO:0003700">
    <property type="term" value="F:DNA-binding transcription factor activity"/>
    <property type="evidence" value="ECO:0007669"/>
    <property type="project" value="TreeGrafter"/>
</dbReference>
<dbReference type="Pfam" id="PF13377">
    <property type="entry name" value="Peripla_BP_3"/>
    <property type="match status" value="1"/>
</dbReference>
<keyword evidence="6" id="KW-1185">Reference proteome</keyword>
<name>A0A3D9IVW1_9BACL</name>
<sequence>MANRSDVAKWAGVSEATVSRVFSGGAVKEATKRKVLAAAEKLDYLPNAVAQNFAKGRSGHIGIILPYLPKVRLFSVDYFSELLSGLGEAVREEGYDLLLLLRSPEEQDYSELFRARKVDALVILGAKDTPEQKSTLDALKKEGLPFCLIDQQFTGSGFNEIIADNTAGGYMATQHLIARGYRSIAFLGGPATYSNARDRLRGYKLAMEEAGLPIRDQDLLQGNFSRKSGYEAALKLIRQGLPDAVFAANDRMGVGLIQGFKESGRLAGRDIAVIGFDNTDASKMCDPALSTVDVPYFEMGKVAAKRLLQQIFSGDRLPFHERLPVQLVVRHSCARAGEGIILG</sequence>
<dbReference type="Gene3D" id="1.10.260.40">
    <property type="entry name" value="lambda repressor-like DNA-binding domains"/>
    <property type="match status" value="1"/>
</dbReference>
<dbReference type="AlphaFoldDB" id="A0A3D9IVW1"/>
<dbReference type="EMBL" id="QRDZ01000020">
    <property type="protein sequence ID" value="RED65266.1"/>
    <property type="molecule type" value="Genomic_DNA"/>
</dbReference>
<organism evidence="5 6">
    <name type="scientific">Cohnella phaseoli</name>
    <dbReference type="NCBI Taxonomy" id="456490"/>
    <lineage>
        <taxon>Bacteria</taxon>
        <taxon>Bacillati</taxon>
        <taxon>Bacillota</taxon>
        <taxon>Bacilli</taxon>
        <taxon>Bacillales</taxon>
        <taxon>Paenibacillaceae</taxon>
        <taxon>Cohnella</taxon>
    </lineage>
</organism>